<dbReference type="Pfam" id="PF01636">
    <property type="entry name" value="APH"/>
    <property type="match status" value="1"/>
</dbReference>
<evidence type="ECO:0000256" key="1">
    <source>
        <dbReference type="SAM" id="MobiDB-lite"/>
    </source>
</evidence>
<dbReference type="Proteomes" id="UP000289323">
    <property type="component" value="Unassembled WGS sequence"/>
</dbReference>
<dbReference type="AlphaFoldDB" id="A0A3S4C7S7"/>
<protein>
    <submittedName>
        <fullName evidence="3">2082441f-3f66-408a-871c-8fa3dc2018e6</fullName>
    </submittedName>
</protein>
<dbReference type="EMBL" id="OUUZ01000010">
    <property type="protein sequence ID" value="SPQ23512.1"/>
    <property type="molecule type" value="Genomic_DNA"/>
</dbReference>
<gene>
    <name evidence="3" type="ORF">TT172_LOCUS5931</name>
</gene>
<evidence type="ECO:0000313" key="4">
    <source>
        <dbReference type="Proteomes" id="UP000289323"/>
    </source>
</evidence>
<proteinExistence type="predicted"/>
<reference evidence="3 4" key="1">
    <citation type="submission" date="2018-04" db="EMBL/GenBank/DDBJ databases">
        <authorList>
            <person name="Huttner S."/>
            <person name="Dainat J."/>
        </authorList>
    </citation>
    <scope>NUCLEOTIDE SEQUENCE [LARGE SCALE GENOMIC DNA]</scope>
</reference>
<evidence type="ECO:0000313" key="3">
    <source>
        <dbReference type="EMBL" id="SPQ23512.1"/>
    </source>
</evidence>
<feature type="domain" description="Aminoglycoside phosphotransferase" evidence="2">
    <location>
        <begin position="173"/>
        <end position="267"/>
    </location>
</feature>
<organism evidence="3 4">
    <name type="scientific">Thermothielavioides terrestris</name>
    <dbReference type="NCBI Taxonomy" id="2587410"/>
    <lineage>
        <taxon>Eukaryota</taxon>
        <taxon>Fungi</taxon>
        <taxon>Dikarya</taxon>
        <taxon>Ascomycota</taxon>
        <taxon>Pezizomycotina</taxon>
        <taxon>Sordariomycetes</taxon>
        <taxon>Sordariomycetidae</taxon>
        <taxon>Sordariales</taxon>
        <taxon>Chaetomiaceae</taxon>
        <taxon>Thermothielavioides</taxon>
    </lineage>
</organism>
<feature type="compositionally biased region" description="Basic and acidic residues" evidence="1">
    <location>
        <begin position="457"/>
        <end position="472"/>
    </location>
</feature>
<dbReference type="Gene3D" id="1.10.510.10">
    <property type="entry name" value="Transferase(Phosphotransferase) domain 1"/>
    <property type="match status" value="1"/>
</dbReference>
<dbReference type="InterPro" id="IPR011009">
    <property type="entry name" value="Kinase-like_dom_sf"/>
</dbReference>
<accession>A0A3S4C7S7</accession>
<sequence>MDIPGLGKFNFHGFSVMETTQDVYLTDPDTRRAITVTLPNPHGFEPPEDDPEYKASVAKAAAALARHLDDLPVEAVGIVLGTAGDLVSVCTDPALDYTLGTDYFLLEEYQFPPPIAAKTVLRSELTEIRRLQHHVDLVSYPPSFFPSPDNGANRYVFKYNTSSPIALWTEMQMLARLPSHPHLSLLDRLVLDEMTGSKVVGFTMRYIASDTLDKSRPPFKLKWLKQLMQTVDDLNLKHGIIHQDIADRNLLIDPTTDSIILIDFNDAYRVGLARRPGQPEGKWDERDDVKGVLVFLYEYVTRDPSLARYWLHLVEEDDYKDPAKWIKHPDVELDNDVAEFYFELMAWVRRRRAGKQIGHYTEAPQPIDWPHPPAHCVERMEYVVGRQREAGLPYLDWKRPLKAKLDPTRRLLATGRYADEEAAARTAWKAKAAAAASAGERGPSAMTAALASDVEFGNDKNNNHDGKEDPAPTHRAGCNAAAPDQPGDCPPAPPALSAGSDDTALKTKSSPLRTLRPRQTKSPKRKHKGGDACPASTVASPAKKSRSARSSPALF</sequence>
<dbReference type="SUPFAM" id="SSF56112">
    <property type="entry name" value="Protein kinase-like (PK-like)"/>
    <property type="match status" value="1"/>
</dbReference>
<name>A0A3S4C7S7_9PEZI</name>
<feature type="region of interest" description="Disordered" evidence="1">
    <location>
        <begin position="454"/>
        <end position="555"/>
    </location>
</feature>
<feature type="compositionally biased region" description="Basic residues" evidence="1">
    <location>
        <begin position="515"/>
        <end position="528"/>
    </location>
</feature>
<dbReference type="InterPro" id="IPR002575">
    <property type="entry name" value="Aminoglycoside_PTrfase"/>
</dbReference>
<evidence type="ECO:0000259" key="2">
    <source>
        <dbReference type="Pfam" id="PF01636"/>
    </source>
</evidence>